<sequence>VKSTSSLIQSTLLFITVSIFAIYGYGLAALYGALVSFSNTWMFDWYFRKQKAAVDADAQTSFKMAIKSSVLRVFLLMALVLLGLGILGIEAQPLVVCLVLGQVGFILDRLRQK</sequence>
<feature type="transmembrane region" description="Helical" evidence="6">
    <location>
        <begin position="69"/>
        <end position="87"/>
    </location>
</feature>
<keyword evidence="4 6" id="KW-1133">Transmembrane helix</keyword>
<dbReference type="EMBL" id="UINC01000393">
    <property type="protein sequence ID" value="SUZ54527.1"/>
    <property type="molecule type" value="Genomic_DNA"/>
</dbReference>
<protein>
    <recommendedName>
        <fullName evidence="8">ATP synthase I chain</fullName>
    </recommendedName>
</protein>
<evidence type="ECO:0000256" key="5">
    <source>
        <dbReference type="ARBA" id="ARBA00023136"/>
    </source>
</evidence>
<evidence type="ECO:0000256" key="4">
    <source>
        <dbReference type="ARBA" id="ARBA00022989"/>
    </source>
</evidence>
<evidence type="ECO:0000256" key="6">
    <source>
        <dbReference type="SAM" id="Phobius"/>
    </source>
</evidence>
<feature type="non-terminal residue" evidence="7">
    <location>
        <position position="1"/>
    </location>
</feature>
<dbReference type="InterPro" id="IPR005598">
    <property type="entry name" value="ATP_synth_I"/>
</dbReference>
<keyword evidence="5 6" id="KW-0472">Membrane</keyword>
<evidence type="ECO:0000256" key="3">
    <source>
        <dbReference type="ARBA" id="ARBA00022692"/>
    </source>
</evidence>
<keyword evidence="2" id="KW-1003">Cell membrane</keyword>
<proteinExistence type="predicted"/>
<name>A0A381NJ41_9ZZZZ</name>
<reference evidence="7" key="1">
    <citation type="submission" date="2018-05" db="EMBL/GenBank/DDBJ databases">
        <authorList>
            <person name="Lanie J.A."/>
            <person name="Ng W.-L."/>
            <person name="Kazmierczak K.M."/>
            <person name="Andrzejewski T.M."/>
            <person name="Davidsen T.M."/>
            <person name="Wayne K.J."/>
            <person name="Tettelin H."/>
            <person name="Glass J.I."/>
            <person name="Rusch D."/>
            <person name="Podicherti R."/>
            <person name="Tsui H.-C.T."/>
            <person name="Winkler M.E."/>
        </authorList>
    </citation>
    <scope>NUCLEOTIDE SEQUENCE</scope>
</reference>
<comment type="subcellular location">
    <subcellularLocation>
        <location evidence="1">Cell membrane</location>
        <topology evidence="1">Multi-pass membrane protein</topology>
    </subcellularLocation>
</comment>
<dbReference type="AlphaFoldDB" id="A0A381NJ41"/>
<evidence type="ECO:0008006" key="8">
    <source>
        <dbReference type="Google" id="ProtNLM"/>
    </source>
</evidence>
<gene>
    <name evidence="7" type="ORF">METZ01_LOCUS7381</name>
</gene>
<dbReference type="GO" id="GO:0005886">
    <property type="term" value="C:plasma membrane"/>
    <property type="evidence" value="ECO:0007669"/>
    <property type="project" value="UniProtKB-SubCell"/>
</dbReference>
<organism evidence="7">
    <name type="scientific">marine metagenome</name>
    <dbReference type="NCBI Taxonomy" id="408172"/>
    <lineage>
        <taxon>unclassified sequences</taxon>
        <taxon>metagenomes</taxon>
        <taxon>ecological metagenomes</taxon>
    </lineage>
</organism>
<evidence type="ECO:0000256" key="1">
    <source>
        <dbReference type="ARBA" id="ARBA00004651"/>
    </source>
</evidence>
<evidence type="ECO:0000313" key="7">
    <source>
        <dbReference type="EMBL" id="SUZ54527.1"/>
    </source>
</evidence>
<dbReference type="Pfam" id="PF03899">
    <property type="entry name" value="ATP-synt_I"/>
    <property type="match status" value="1"/>
</dbReference>
<feature type="transmembrane region" description="Helical" evidence="6">
    <location>
        <begin position="12"/>
        <end position="34"/>
    </location>
</feature>
<keyword evidence="3 6" id="KW-0812">Transmembrane</keyword>
<accession>A0A381NJ41</accession>
<evidence type="ECO:0000256" key="2">
    <source>
        <dbReference type="ARBA" id="ARBA00022475"/>
    </source>
</evidence>